<evidence type="ECO:0000256" key="1">
    <source>
        <dbReference type="SAM" id="MobiDB-lite"/>
    </source>
</evidence>
<evidence type="ECO:0000259" key="2">
    <source>
        <dbReference type="Pfam" id="PF03152"/>
    </source>
</evidence>
<dbReference type="GO" id="GO:0036503">
    <property type="term" value="P:ERAD pathway"/>
    <property type="evidence" value="ECO:0007669"/>
    <property type="project" value="TreeGrafter"/>
</dbReference>
<dbReference type="EMBL" id="CM031828">
    <property type="protein sequence ID" value="KAG6716383.1"/>
    <property type="molecule type" value="Genomic_DNA"/>
</dbReference>
<name>A0A8T1QQ90_CARIL</name>
<dbReference type="EMBL" id="CM031812">
    <property type="protein sequence ID" value="KAG6656786.1"/>
    <property type="molecule type" value="Genomic_DNA"/>
</dbReference>
<organism evidence="4 6">
    <name type="scientific">Carya illinoinensis</name>
    <name type="common">Pecan</name>
    <dbReference type="NCBI Taxonomy" id="32201"/>
    <lineage>
        <taxon>Eukaryota</taxon>
        <taxon>Viridiplantae</taxon>
        <taxon>Streptophyta</taxon>
        <taxon>Embryophyta</taxon>
        <taxon>Tracheophyta</taxon>
        <taxon>Spermatophyta</taxon>
        <taxon>Magnoliopsida</taxon>
        <taxon>eudicotyledons</taxon>
        <taxon>Gunneridae</taxon>
        <taxon>Pentapetalae</taxon>
        <taxon>rosids</taxon>
        <taxon>fabids</taxon>
        <taxon>Fagales</taxon>
        <taxon>Juglandaceae</taxon>
        <taxon>Carya</taxon>
    </lineage>
</organism>
<feature type="compositionally biased region" description="Basic and acidic residues" evidence="1">
    <location>
        <begin position="229"/>
        <end position="247"/>
    </location>
</feature>
<evidence type="ECO:0000313" key="4">
    <source>
        <dbReference type="EMBL" id="KAG6656786.1"/>
    </source>
</evidence>
<dbReference type="InterPro" id="IPR055417">
    <property type="entry name" value="UFD1_N1"/>
</dbReference>
<dbReference type="GO" id="GO:0034098">
    <property type="term" value="C:VCP-NPL4-UFD1 AAA ATPase complex"/>
    <property type="evidence" value="ECO:0007669"/>
    <property type="project" value="TreeGrafter"/>
</dbReference>
<dbReference type="GO" id="GO:0031593">
    <property type="term" value="F:polyubiquitin modification-dependent protein binding"/>
    <property type="evidence" value="ECO:0007669"/>
    <property type="project" value="TreeGrafter"/>
</dbReference>
<accession>A0A8T1QQ90</accession>
<comment type="caution">
    <text evidence="4">The sequence shown here is derived from an EMBL/GenBank/DDBJ whole genome shotgun (WGS) entry which is preliminary data.</text>
</comment>
<sequence>MDQSDELGEYQYRFEQSYRCFPLSFCEKSHLECGDKIIMPASALEHLAYSVFEFPMLFELLNPDTGRATHCGVQEFVADEGLAFLPNWMMEHMQLREGDLLMVKSVSLEKATYVKLQPHNKDFLELSNPRAVLEKTLRNFFCLTKNDTIMLMHNDKKFYINVLETRPSEAVSIFDTDCEVDFAPSLDYQEPERLVNDMATEELQEKDQTVVEDHKDVVKTCEPFSGVGRRLDGKASMESDSTSDHYSSKLKQLSLGAADDRGKSKATRSNSVRKPGKLILGSDAVPKESKQQSSQKVALKKEDDQKFQPFTGKSYRLTD</sequence>
<evidence type="ECO:0000259" key="3">
    <source>
        <dbReference type="Pfam" id="PF24842"/>
    </source>
</evidence>
<dbReference type="Proteomes" id="UP000811246">
    <property type="component" value="Chromosome 4"/>
</dbReference>
<feature type="domain" description="Ubiquitin fusion degradation protein UFD1 N-terminal subdomain 2" evidence="3">
    <location>
        <begin position="110"/>
        <end position="184"/>
    </location>
</feature>
<keyword evidence="6" id="KW-1185">Reference proteome</keyword>
<dbReference type="PANTHER" id="PTHR12555">
    <property type="entry name" value="UBIQUITIN FUSION DEGRADATON PROTEIN 1"/>
    <property type="match status" value="1"/>
</dbReference>
<proteinExistence type="predicted"/>
<dbReference type="AlphaFoldDB" id="A0A8T1QQ90"/>
<evidence type="ECO:0000313" key="5">
    <source>
        <dbReference type="EMBL" id="KAG6716383.1"/>
    </source>
</evidence>
<dbReference type="InterPro" id="IPR004854">
    <property type="entry name" value="Ufd1-like"/>
</dbReference>
<reference evidence="5" key="2">
    <citation type="submission" date="2021-01" db="EMBL/GenBank/DDBJ databases">
        <authorList>
            <person name="Lovell J.T."/>
            <person name="Bentley N."/>
            <person name="Bhattarai G."/>
            <person name="Jenkins J.W."/>
            <person name="Sreedasyam A."/>
            <person name="Alarcon Y."/>
            <person name="Bock C."/>
            <person name="Boston L."/>
            <person name="Carlson J."/>
            <person name="Cervantes K."/>
            <person name="Clermont K."/>
            <person name="Krom N."/>
            <person name="Kubenka K."/>
            <person name="Mamidi S."/>
            <person name="Mattison C."/>
            <person name="Monteros M."/>
            <person name="Pisani C."/>
            <person name="Plott C."/>
            <person name="Rajasekar S."/>
            <person name="Rhein H.S."/>
            <person name="Rohla C."/>
            <person name="Song M."/>
            <person name="Hilaire R.S."/>
            <person name="Shu S."/>
            <person name="Wells L."/>
            <person name="Wang X."/>
            <person name="Webber J."/>
            <person name="Heerema R.J."/>
            <person name="Klein P."/>
            <person name="Conner P."/>
            <person name="Grauke L."/>
            <person name="Grimwood J."/>
            <person name="Schmutz J."/>
            <person name="Randall J.J."/>
        </authorList>
    </citation>
    <scope>NUCLEOTIDE SEQUENCE</scope>
    <source>
        <tissue evidence="5">Leaf</tissue>
    </source>
</reference>
<evidence type="ECO:0008006" key="7">
    <source>
        <dbReference type="Google" id="ProtNLM"/>
    </source>
</evidence>
<evidence type="ECO:0000313" key="6">
    <source>
        <dbReference type="Proteomes" id="UP000811609"/>
    </source>
</evidence>
<dbReference type="Pfam" id="PF24842">
    <property type="entry name" value="UFD1_N2"/>
    <property type="match status" value="1"/>
</dbReference>
<protein>
    <recommendedName>
        <fullName evidence="7">Ubiquitin fusion degradaton protein</fullName>
    </recommendedName>
</protein>
<dbReference type="Pfam" id="PF03152">
    <property type="entry name" value="UFD1_N1"/>
    <property type="match status" value="1"/>
</dbReference>
<reference evidence="4" key="1">
    <citation type="submission" date="2020-12" db="EMBL/GenBank/DDBJ databases">
        <title>WGS assembly of Carya illinoinensis cv. Pawnee.</title>
        <authorList>
            <person name="Platts A."/>
            <person name="Shu S."/>
            <person name="Wright S."/>
            <person name="Barry K."/>
            <person name="Edger P."/>
            <person name="Pires J.C."/>
            <person name="Schmutz J."/>
        </authorList>
    </citation>
    <scope>NUCLEOTIDE SEQUENCE</scope>
    <source>
        <tissue evidence="4">Leaf</tissue>
    </source>
</reference>
<gene>
    <name evidence="4" type="ORF">CIPAW_04G045900</name>
    <name evidence="5" type="ORF">I3842_04G045900</name>
</gene>
<dbReference type="PANTHER" id="PTHR12555:SF21">
    <property type="entry name" value="UBIQUITIN FUSION DEGRADATION PROTEIN 1 HOMOLOG"/>
    <property type="match status" value="1"/>
</dbReference>
<dbReference type="Proteomes" id="UP000811609">
    <property type="component" value="Chromosome 4"/>
</dbReference>
<feature type="domain" description="Ubiquitin fusion degradation protein UFD1 N-terminal subdomain 1" evidence="2">
    <location>
        <begin position="14"/>
        <end position="108"/>
    </location>
</feature>
<dbReference type="GO" id="GO:0006511">
    <property type="term" value="P:ubiquitin-dependent protein catabolic process"/>
    <property type="evidence" value="ECO:0007669"/>
    <property type="project" value="InterPro"/>
</dbReference>
<dbReference type="InterPro" id="IPR055418">
    <property type="entry name" value="UFD1_N2"/>
</dbReference>
<feature type="region of interest" description="Disordered" evidence="1">
    <location>
        <begin position="229"/>
        <end position="319"/>
    </location>
</feature>